<evidence type="ECO:0000313" key="2">
    <source>
        <dbReference type="Proteomes" id="UP000037251"/>
    </source>
</evidence>
<dbReference type="OrthoDB" id="3078379at2"/>
<sequence length="163" mass="19055">MAEIWGEEQLIADGFERVYVELEWYDGPWAGLADIDGKPHYFEMHVYDHSHEVDEYQVWPASEAVAELEREQWAIYARWYERQQAGEVGQESHPGHGGVDARYDELELLLAPHRLAPDGARRLVCELRFVAGVDVRYRVEGPDYWLRWRPRPPLIMGCCVDNQ</sequence>
<gene>
    <name evidence="1" type="ORF">ADK37_25585</name>
</gene>
<dbReference type="eggNOG" id="ENOG5033ANV">
    <property type="taxonomic scope" value="Bacteria"/>
</dbReference>
<comment type="caution">
    <text evidence="1">The sequence shown here is derived from an EMBL/GenBank/DDBJ whole genome shotgun (WGS) entry which is preliminary data.</text>
</comment>
<protein>
    <submittedName>
        <fullName evidence="1">Uncharacterized protein</fullName>
    </submittedName>
</protein>
<dbReference type="EMBL" id="LGUS01000179">
    <property type="protein sequence ID" value="KOG32810.1"/>
    <property type="molecule type" value="Genomic_DNA"/>
</dbReference>
<dbReference type="PATRIC" id="fig|67356.5.peg.5471"/>
<proteinExistence type="predicted"/>
<keyword evidence="2" id="KW-1185">Reference proteome</keyword>
<accession>A0A0L8L3W0</accession>
<dbReference type="Proteomes" id="UP000037251">
    <property type="component" value="Unassembled WGS sequence"/>
</dbReference>
<dbReference type="AlphaFoldDB" id="A0A0L8L3W0"/>
<name>A0A0L8L3W0_9ACTN</name>
<reference evidence="2" key="1">
    <citation type="submission" date="2015-07" db="EMBL/GenBank/DDBJ databases">
        <authorList>
            <person name="Ju K.-S."/>
            <person name="Doroghazi J.R."/>
            <person name="Metcalf W.W."/>
        </authorList>
    </citation>
    <scope>NUCLEOTIDE SEQUENCE [LARGE SCALE GENOMIC DNA]</scope>
    <source>
        <strain evidence="2">NRRL 2290</strain>
    </source>
</reference>
<evidence type="ECO:0000313" key="1">
    <source>
        <dbReference type="EMBL" id="KOG32810.1"/>
    </source>
</evidence>
<dbReference type="RefSeq" id="WP_030039902.1">
    <property type="nucleotide sequence ID" value="NZ_KL575595.1"/>
</dbReference>
<organism evidence="1 2">
    <name type="scientific">Streptomyces resistomycificus</name>
    <dbReference type="NCBI Taxonomy" id="67356"/>
    <lineage>
        <taxon>Bacteria</taxon>
        <taxon>Bacillati</taxon>
        <taxon>Actinomycetota</taxon>
        <taxon>Actinomycetes</taxon>
        <taxon>Kitasatosporales</taxon>
        <taxon>Streptomycetaceae</taxon>
        <taxon>Streptomyces</taxon>
        <taxon>Streptomyces aurantiacus group</taxon>
    </lineage>
</organism>